<comment type="caution">
    <text evidence="1">The sequence shown here is derived from an EMBL/GenBank/DDBJ whole genome shotgun (WGS) entry which is preliminary data.</text>
</comment>
<proteinExistence type="predicted"/>
<dbReference type="AlphaFoldDB" id="A0A139I0C5"/>
<evidence type="ECO:0000313" key="2">
    <source>
        <dbReference type="Proteomes" id="UP000073492"/>
    </source>
</evidence>
<organism evidence="1 2">
    <name type="scientific">Pseudocercospora musae</name>
    <dbReference type="NCBI Taxonomy" id="113226"/>
    <lineage>
        <taxon>Eukaryota</taxon>
        <taxon>Fungi</taxon>
        <taxon>Dikarya</taxon>
        <taxon>Ascomycota</taxon>
        <taxon>Pezizomycotina</taxon>
        <taxon>Dothideomycetes</taxon>
        <taxon>Dothideomycetidae</taxon>
        <taxon>Mycosphaerellales</taxon>
        <taxon>Mycosphaerellaceae</taxon>
        <taxon>Pseudocercospora</taxon>
    </lineage>
</organism>
<gene>
    <name evidence="1" type="ORF">AC579_24</name>
</gene>
<accession>A0A139I0C5</accession>
<dbReference type="Proteomes" id="UP000073492">
    <property type="component" value="Unassembled WGS sequence"/>
</dbReference>
<dbReference type="EMBL" id="LFZO01000488">
    <property type="protein sequence ID" value="KXT08127.1"/>
    <property type="molecule type" value="Genomic_DNA"/>
</dbReference>
<name>A0A139I0C5_9PEZI</name>
<reference evidence="1 2" key="1">
    <citation type="submission" date="2015-07" db="EMBL/GenBank/DDBJ databases">
        <title>Comparative genomics of the Sigatoka disease complex on banana suggests a link between parallel evolutionary changes in Pseudocercospora fijiensis and Pseudocercospora eumusae and increased virulence on the banana host.</title>
        <authorList>
            <person name="Chang T.-C."/>
            <person name="Salvucci A."/>
            <person name="Crous P.W."/>
            <person name="Stergiopoulos I."/>
        </authorList>
    </citation>
    <scope>NUCLEOTIDE SEQUENCE [LARGE SCALE GENOMIC DNA]</scope>
    <source>
        <strain evidence="1 2">CBS 116634</strain>
    </source>
</reference>
<evidence type="ECO:0000313" key="1">
    <source>
        <dbReference type="EMBL" id="KXT08127.1"/>
    </source>
</evidence>
<protein>
    <submittedName>
        <fullName evidence="1">Uncharacterized protein</fullName>
    </submittedName>
</protein>
<sequence length="147" mass="16593">MLPFALVTSDADDIMASGNAELYQSGSESFYSRPKDESPFDYLIRHRCTNLSLTIINIGKISRQHNVHAPSNKQGRNPPPNTNSFTAIAVISWDNSLPKKEILHLERVGRGMSILIVRPLRVPTISQSTMQASRRLCMLFPRPYRLL</sequence>
<keyword evidence="2" id="KW-1185">Reference proteome</keyword>